<dbReference type="AlphaFoldDB" id="A0A2S9XI55"/>
<protein>
    <submittedName>
        <fullName evidence="1">Uncharacterized protein</fullName>
    </submittedName>
</protein>
<proteinExistence type="predicted"/>
<dbReference type="RefSeq" id="WP_106394171.1">
    <property type="nucleotide sequence ID" value="NZ_PVNK01000211.1"/>
</dbReference>
<dbReference type="EMBL" id="PVNK01000211">
    <property type="protein sequence ID" value="PRP92410.1"/>
    <property type="molecule type" value="Genomic_DNA"/>
</dbReference>
<organism evidence="1 2">
    <name type="scientific">Enhygromyxa salina</name>
    <dbReference type="NCBI Taxonomy" id="215803"/>
    <lineage>
        <taxon>Bacteria</taxon>
        <taxon>Pseudomonadati</taxon>
        <taxon>Myxococcota</taxon>
        <taxon>Polyangia</taxon>
        <taxon>Nannocystales</taxon>
        <taxon>Nannocystaceae</taxon>
        <taxon>Enhygromyxa</taxon>
    </lineage>
</organism>
<accession>A0A2S9XI55</accession>
<reference evidence="1 2" key="1">
    <citation type="submission" date="2018-03" db="EMBL/GenBank/DDBJ databases">
        <title>Draft Genome Sequences of the Obligatory Marine Myxobacteria Enhygromyxa salina SWB005.</title>
        <authorList>
            <person name="Poehlein A."/>
            <person name="Moghaddam J.A."/>
            <person name="Harms H."/>
            <person name="Alanjari M."/>
            <person name="Koenig G.M."/>
            <person name="Daniel R."/>
            <person name="Schaeberle T.F."/>
        </authorList>
    </citation>
    <scope>NUCLEOTIDE SEQUENCE [LARGE SCALE GENOMIC DNA]</scope>
    <source>
        <strain evidence="1 2">SWB005</strain>
    </source>
</reference>
<comment type="caution">
    <text evidence="1">The sequence shown here is derived from an EMBL/GenBank/DDBJ whole genome shotgun (WGS) entry which is preliminary data.</text>
</comment>
<evidence type="ECO:0000313" key="2">
    <source>
        <dbReference type="Proteomes" id="UP000237968"/>
    </source>
</evidence>
<sequence>MTLSIILTTVLNTFATSPDLCADVYLDSAGQPLTDAIGQTFARFCEWAGPDAPRFNSDVCCVHDATGAACWLPDREGQCTAGSRYACEHATVTPTGGVVCYQPFPSVCDFGHCQEAGLSITPGPLGDIICCGASDCTEVETVVQLDDCMGYLAWCEHGIQNVDGTVDCFD</sequence>
<name>A0A2S9XI55_9BACT</name>
<evidence type="ECO:0000313" key="1">
    <source>
        <dbReference type="EMBL" id="PRP92410.1"/>
    </source>
</evidence>
<keyword evidence="2" id="KW-1185">Reference proteome</keyword>
<gene>
    <name evidence="1" type="ORF">ENSA5_49180</name>
</gene>
<dbReference type="OrthoDB" id="5530290at2"/>
<dbReference type="Proteomes" id="UP000237968">
    <property type="component" value="Unassembled WGS sequence"/>
</dbReference>